<sequence length="135" mass="15063">MKKWFLKPEWSKEDEEGQSVVFGDEEPQHDPDDFPPPPPLDDEDEDDGSYDTTTPTPPACPPEMDGVEGNSADVRKGGEAEEPRQQQVSDEARKRFSELFEQEVKPRRLFQVSLAVSWCVVVYGVCCGVVGCSGE</sequence>
<name>A0A5B7H458_PORTR</name>
<dbReference type="EMBL" id="VSRR010023962">
    <property type="protein sequence ID" value="MPC65882.1"/>
    <property type="molecule type" value="Genomic_DNA"/>
</dbReference>
<comment type="caution">
    <text evidence="2">The sequence shown here is derived from an EMBL/GenBank/DDBJ whole genome shotgun (WGS) entry which is preliminary data.</text>
</comment>
<evidence type="ECO:0000256" key="1">
    <source>
        <dbReference type="SAM" id="MobiDB-lite"/>
    </source>
</evidence>
<dbReference type="Proteomes" id="UP000324222">
    <property type="component" value="Unassembled WGS sequence"/>
</dbReference>
<feature type="compositionally biased region" description="Basic and acidic residues" evidence="1">
    <location>
        <begin position="73"/>
        <end position="91"/>
    </location>
</feature>
<accession>A0A5B7H458</accession>
<feature type="compositionally biased region" description="Acidic residues" evidence="1">
    <location>
        <begin position="12"/>
        <end position="25"/>
    </location>
</feature>
<feature type="region of interest" description="Disordered" evidence="1">
    <location>
        <begin position="1"/>
        <end position="91"/>
    </location>
</feature>
<feature type="compositionally biased region" description="Acidic residues" evidence="1">
    <location>
        <begin position="40"/>
        <end position="49"/>
    </location>
</feature>
<evidence type="ECO:0000313" key="2">
    <source>
        <dbReference type="EMBL" id="MPC65882.1"/>
    </source>
</evidence>
<reference evidence="2 3" key="1">
    <citation type="submission" date="2019-05" db="EMBL/GenBank/DDBJ databases">
        <title>Another draft genome of Portunus trituberculatus and its Hox gene families provides insights of decapod evolution.</title>
        <authorList>
            <person name="Jeong J.-H."/>
            <person name="Song I."/>
            <person name="Kim S."/>
            <person name="Choi T."/>
            <person name="Kim D."/>
            <person name="Ryu S."/>
            <person name="Kim W."/>
        </authorList>
    </citation>
    <scope>NUCLEOTIDE SEQUENCE [LARGE SCALE GENOMIC DNA]</scope>
    <source>
        <tissue evidence="2">Muscle</tissue>
    </source>
</reference>
<keyword evidence="3" id="KW-1185">Reference proteome</keyword>
<dbReference type="OrthoDB" id="6133115at2759"/>
<proteinExistence type="predicted"/>
<gene>
    <name evidence="2" type="ORF">E2C01_060020</name>
</gene>
<protein>
    <submittedName>
        <fullName evidence="2">Uncharacterized protein</fullName>
    </submittedName>
</protein>
<evidence type="ECO:0000313" key="3">
    <source>
        <dbReference type="Proteomes" id="UP000324222"/>
    </source>
</evidence>
<dbReference type="AlphaFoldDB" id="A0A5B7H458"/>
<organism evidence="2 3">
    <name type="scientific">Portunus trituberculatus</name>
    <name type="common">Swimming crab</name>
    <name type="synonym">Neptunus trituberculatus</name>
    <dbReference type="NCBI Taxonomy" id="210409"/>
    <lineage>
        <taxon>Eukaryota</taxon>
        <taxon>Metazoa</taxon>
        <taxon>Ecdysozoa</taxon>
        <taxon>Arthropoda</taxon>
        <taxon>Crustacea</taxon>
        <taxon>Multicrustacea</taxon>
        <taxon>Malacostraca</taxon>
        <taxon>Eumalacostraca</taxon>
        <taxon>Eucarida</taxon>
        <taxon>Decapoda</taxon>
        <taxon>Pleocyemata</taxon>
        <taxon>Brachyura</taxon>
        <taxon>Eubrachyura</taxon>
        <taxon>Portunoidea</taxon>
        <taxon>Portunidae</taxon>
        <taxon>Portuninae</taxon>
        <taxon>Portunus</taxon>
    </lineage>
</organism>